<organism evidence="1">
    <name type="scientific">marine sediment metagenome</name>
    <dbReference type="NCBI Taxonomy" id="412755"/>
    <lineage>
        <taxon>unclassified sequences</taxon>
        <taxon>metagenomes</taxon>
        <taxon>ecological metagenomes</taxon>
    </lineage>
</organism>
<dbReference type="Pfam" id="PF14196">
    <property type="entry name" value="ATC_hydrolase"/>
    <property type="match status" value="1"/>
</dbReference>
<name>X1MM40_9ZZZZ</name>
<evidence type="ECO:0000313" key="1">
    <source>
        <dbReference type="EMBL" id="GAI19116.1"/>
    </source>
</evidence>
<dbReference type="AlphaFoldDB" id="X1MM40"/>
<dbReference type="EMBL" id="BARV01018328">
    <property type="protein sequence ID" value="GAI19116.1"/>
    <property type="molecule type" value="Genomic_DNA"/>
</dbReference>
<accession>X1MM40</accession>
<comment type="caution">
    <text evidence="1">The sequence shown here is derived from an EMBL/GenBank/DDBJ whole genome shotgun (WGS) entry which is preliminary data.</text>
</comment>
<reference evidence="1" key="1">
    <citation type="journal article" date="2014" name="Front. Microbiol.">
        <title>High frequency of phylogenetically diverse reductive dehalogenase-homologous genes in deep subseafloor sedimentary metagenomes.</title>
        <authorList>
            <person name="Kawai M."/>
            <person name="Futagami T."/>
            <person name="Toyoda A."/>
            <person name="Takaki Y."/>
            <person name="Nishi S."/>
            <person name="Hori S."/>
            <person name="Arai W."/>
            <person name="Tsubouchi T."/>
            <person name="Morono Y."/>
            <person name="Uchiyama I."/>
            <person name="Ito T."/>
            <person name="Fujiyama A."/>
            <person name="Inagaki F."/>
            <person name="Takami H."/>
        </authorList>
    </citation>
    <scope>NUCLEOTIDE SEQUENCE</scope>
    <source>
        <strain evidence="1">Expedition CK06-06</strain>
    </source>
</reference>
<sequence>MAIEDTFNGAKNAYTFFGVYVNTVAQEIGMERALALHTKMCETAGSMQGKMMKEQAGIKEFDAKAAYSLAKAIPEGIGLALEVLEESPTRVRFKCGRCSIYDGHQAGGLDDKTRETMCRAGSLRFMDTMVKQLNPNLSYQLRKFRSAADDFCEEEIVLG</sequence>
<proteinExistence type="predicted"/>
<protein>
    <submittedName>
        <fullName evidence="1">Uncharacterized protein</fullName>
    </submittedName>
</protein>
<dbReference type="InterPro" id="IPR026002">
    <property type="entry name" value="ATC_hydrolase-like"/>
</dbReference>
<gene>
    <name evidence="1" type="ORF">S06H3_31022</name>
</gene>